<proteinExistence type="predicted"/>
<reference evidence="2 3" key="1">
    <citation type="submission" date="2016-08" db="EMBL/GenBank/DDBJ databases">
        <title>A new outlook on sporulation: Clostridium algidixylanolyticum.</title>
        <authorList>
            <person name="Poppleton D.I."/>
            <person name="Gribaldo S."/>
        </authorList>
    </citation>
    <scope>NUCLEOTIDE SEQUENCE [LARGE SCALE GENOMIC DNA]</scope>
    <source>
        <strain evidence="2 3">SPL73</strain>
    </source>
</reference>
<name>A0A419SZ08_9FIRM</name>
<dbReference type="RefSeq" id="WP_120198036.1">
    <property type="nucleotide sequence ID" value="NZ_MCIA01000031.1"/>
</dbReference>
<feature type="transmembrane region" description="Helical" evidence="1">
    <location>
        <begin position="58"/>
        <end position="76"/>
    </location>
</feature>
<accession>A0A419SZ08</accession>
<keyword evidence="1" id="KW-0472">Membrane</keyword>
<comment type="caution">
    <text evidence="2">The sequence shown here is derived from an EMBL/GenBank/DDBJ whole genome shotgun (WGS) entry which is preliminary data.</text>
</comment>
<dbReference type="AlphaFoldDB" id="A0A419SZ08"/>
<gene>
    <name evidence="2" type="ORF">BET01_07630</name>
</gene>
<keyword evidence="3" id="KW-1185">Reference proteome</keyword>
<keyword evidence="1" id="KW-1133">Transmembrane helix</keyword>
<dbReference type="EMBL" id="MCIA01000031">
    <property type="protein sequence ID" value="RKD30445.1"/>
    <property type="molecule type" value="Genomic_DNA"/>
</dbReference>
<evidence type="ECO:0000313" key="3">
    <source>
        <dbReference type="Proteomes" id="UP000284277"/>
    </source>
</evidence>
<feature type="transmembrane region" description="Helical" evidence="1">
    <location>
        <begin position="12"/>
        <end position="31"/>
    </location>
</feature>
<dbReference type="OrthoDB" id="1863318at2"/>
<evidence type="ECO:0000256" key="1">
    <source>
        <dbReference type="SAM" id="Phobius"/>
    </source>
</evidence>
<protein>
    <submittedName>
        <fullName evidence="2">Uncharacterized protein</fullName>
    </submittedName>
</protein>
<keyword evidence="1" id="KW-0812">Transmembrane</keyword>
<sequence>MIAFKHHRQQIAMLLAVIIAMTLLFSSIFVLTHLNHDCTGMNCVVCSELRTCIRTVHLLSQTLGSGILFIFAYNCFKNQARKYNAGILSSRLSLVGLKVRLNR</sequence>
<organism evidence="2 3">
    <name type="scientific">Lacrimispora algidixylanolytica</name>
    <dbReference type="NCBI Taxonomy" id="94868"/>
    <lineage>
        <taxon>Bacteria</taxon>
        <taxon>Bacillati</taxon>
        <taxon>Bacillota</taxon>
        <taxon>Clostridia</taxon>
        <taxon>Lachnospirales</taxon>
        <taxon>Lachnospiraceae</taxon>
        <taxon>Lacrimispora</taxon>
    </lineage>
</organism>
<dbReference type="Proteomes" id="UP000284277">
    <property type="component" value="Unassembled WGS sequence"/>
</dbReference>
<evidence type="ECO:0000313" key="2">
    <source>
        <dbReference type="EMBL" id="RKD30445.1"/>
    </source>
</evidence>